<evidence type="ECO:0000256" key="2">
    <source>
        <dbReference type="SAM" id="Phobius"/>
    </source>
</evidence>
<name>A0A9D5DE88_9CRYT</name>
<gene>
    <name evidence="3" type="ORF">OJ253_3610</name>
</gene>
<comment type="caution">
    <text evidence="3">The sequence shown here is derived from an EMBL/GenBank/DDBJ whole genome shotgun (WGS) entry which is preliminary data.</text>
</comment>
<feature type="transmembrane region" description="Helical" evidence="2">
    <location>
        <begin position="7"/>
        <end position="23"/>
    </location>
</feature>
<sequence length="509" mass="59091">MRARTRYYRGLLVCILAVIYYGYQVAQVGCAAGRKKGEQKYSEGGGGSHGKHARSLYENLVPRHPMTSTSLLYGRMKVMNWYYVKRQNKEVGALRYGLNSDDMHVTVQMFVNNLKTHIPVQKTYLHERQGRARKVRRKYMYWVWRRWRYLLSAKERMPILVDDSDLKQMPVDPLERVYSYAVNIVEIPTSFYLEQVHCMYTGIKPFINGILASYSLQDLVGASLYSLGADLVFKDYLCIQAVNLWSDDQIVPNGNAICERVKKCLDNREVNDRKVKPLFNEYANRISKIYASKRFIGADSGLNFAKEAFFWVIQMFHELEAHKRPEYIEKLFVVVRAIRFLIYANELLVRSGVKNKAVFKAERVADVIQYSVFRVDPVSMIRYCVAHFITTRFKFRKNMGIAVIEEACAHSLSFGFIDDTGRLPPGVTRAQAREKIYQHFSSLDEDDEHSDNFVIVHSHSQNIYIDEKGNISEQAKAADNEELQDTEDDNNEEQEEEEGWNALVNQYIE</sequence>
<keyword evidence="2" id="KW-1133">Transmembrane helix</keyword>
<dbReference type="AlphaFoldDB" id="A0A9D5DE88"/>
<accession>A0A9D5DE88</accession>
<evidence type="ECO:0000313" key="3">
    <source>
        <dbReference type="EMBL" id="KAJ1604548.1"/>
    </source>
</evidence>
<dbReference type="EMBL" id="JAPCXC010000134">
    <property type="protein sequence ID" value="KAJ1604548.1"/>
    <property type="molecule type" value="Genomic_DNA"/>
</dbReference>
<feature type="compositionally biased region" description="Acidic residues" evidence="1">
    <location>
        <begin position="480"/>
        <end position="499"/>
    </location>
</feature>
<evidence type="ECO:0000256" key="1">
    <source>
        <dbReference type="SAM" id="MobiDB-lite"/>
    </source>
</evidence>
<dbReference type="OrthoDB" id="338682at2759"/>
<organism evidence="3">
    <name type="scientific">Cryptosporidium canis</name>
    <dbReference type="NCBI Taxonomy" id="195482"/>
    <lineage>
        <taxon>Eukaryota</taxon>
        <taxon>Sar</taxon>
        <taxon>Alveolata</taxon>
        <taxon>Apicomplexa</taxon>
        <taxon>Conoidasida</taxon>
        <taxon>Coccidia</taxon>
        <taxon>Eucoccidiorida</taxon>
        <taxon>Eimeriorina</taxon>
        <taxon>Cryptosporidiidae</taxon>
        <taxon>Cryptosporidium</taxon>
    </lineage>
</organism>
<feature type="region of interest" description="Disordered" evidence="1">
    <location>
        <begin position="475"/>
        <end position="509"/>
    </location>
</feature>
<dbReference type="Proteomes" id="UP001067231">
    <property type="component" value="Unassembled WGS sequence"/>
</dbReference>
<protein>
    <submittedName>
        <fullName evidence="3">Uncharacterized protein</fullName>
    </submittedName>
</protein>
<keyword evidence="2" id="KW-0472">Membrane</keyword>
<reference evidence="3" key="1">
    <citation type="submission" date="2022-10" db="EMBL/GenBank/DDBJ databases">
        <title>Adaptive evolution leads to modifications in subtelomeric GC content in a zoonotic Cryptosporidium species.</title>
        <authorList>
            <person name="Li J."/>
            <person name="Feng Y."/>
            <person name="Xiao L."/>
        </authorList>
    </citation>
    <scope>NUCLEOTIDE SEQUENCE</scope>
    <source>
        <strain evidence="3">33844</strain>
    </source>
</reference>
<keyword evidence="2" id="KW-0812">Transmembrane</keyword>
<proteinExistence type="predicted"/>